<dbReference type="AlphaFoldDB" id="W9CIV8"/>
<organism evidence="1 2">
    <name type="scientific">Sclerotinia borealis (strain F-4128)</name>
    <dbReference type="NCBI Taxonomy" id="1432307"/>
    <lineage>
        <taxon>Eukaryota</taxon>
        <taxon>Fungi</taxon>
        <taxon>Dikarya</taxon>
        <taxon>Ascomycota</taxon>
        <taxon>Pezizomycotina</taxon>
        <taxon>Leotiomycetes</taxon>
        <taxon>Helotiales</taxon>
        <taxon>Sclerotiniaceae</taxon>
        <taxon>Sclerotinia</taxon>
    </lineage>
</organism>
<name>W9CIV8_SCLBF</name>
<evidence type="ECO:0000313" key="2">
    <source>
        <dbReference type="Proteomes" id="UP000019487"/>
    </source>
</evidence>
<sequence length="66" mass="7123">MCQNGRCLHLQGTVDFEKIGGFLEKGAIDGYWCAIAGIGGGWVGLALYTTSSWGKKLQSFRVAKQV</sequence>
<gene>
    <name evidence="1" type="ORF">SBOR_5178</name>
</gene>
<protein>
    <submittedName>
        <fullName evidence="1">Uncharacterized protein</fullName>
    </submittedName>
</protein>
<reference evidence="1 2" key="1">
    <citation type="journal article" date="2014" name="Genome Announc.">
        <title>Draft genome sequence of Sclerotinia borealis, a psychrophilic plant pathogenic fungus.</title>
        <authorList>
            <person name="Mardanov A.V."/>
            <person name="Beletsky A.V."/>
            <person name="Kadnikov V.V."/>
            <person name="Ignatov A.N."/>
            <person name="Ravin N.V."/>
        </authorList>
    </citation>
    <scope>NUCLEOTIDE SEQUENCE [LARGE SCALE GENOMIC DNA]</scope>
    <source>
        <strain evidence="2">F-4157</strain>
    </source>
</reference>
<dbReference type="Proteomes" id="UP000019487">
    <property type="component" value="Unassembled WGS sequence"/>
</dbReference>
<comment type="caution">
    <text evidence="1">The sequence shown here is derived from an EMBL/GenBank/DDBJ whole genome shotgun (WGS) entry which is preliminary data.</text>
</comment>
<keyword evidence="2" id="KW-1185">Reference proteome</keyword>
<accession>W9CIV8</accession>
<dbReference type="HOGENOM" id="CLU_2832635_0_0_1"/>
<proteinExistence type="predicted"/>
<dbReference type="EMBL" id="AYSA01000245">
    <property type="protein sequence ID" value="ESZ94460.1"/>
    <property type="molecule type" value="Genomic_DNA"/>
</dbReference>
<evidence type="ECO:0000313" key="1">
    <source>
        <dbReference type="EMBL" id="ESZ94460.1"/>
    </source>
</evidence>